<protein>
    <recommendedName>
        <fullName evidence="3">Distal membrane-arm assembly complex protein 1-like domain-containing protein</fullName>
    </recommendedName>
</protein>
<dbReference type="EMBL" id="KZ993606">
    <property type="protein sequence ID" value="RKP04585.1"/>
    <property type="molecule type" value="Genomic_DNA"/>
</dbReference>
<feature type="domain" description="Distal membrane-arm assembly complex protein 1-like" evidence="3">
    <location>
        <begin position="38"/>
        <end position="82"/>
    </location>
</feature>
<feature type="transmembrane region" description="Helical" evidence="2">
    <location>
        <begin position="73"/>
        <end position="91"/>
    </location>
</feature>
<evidence type="ECO:0000313" key="4">
    <source>
        <dbReference type="EMBL" id="RKP04585.1"/>
    </source>
</evidence>
<feature type="compositionally biased region" description="Low complexity" evidence="1">
    <location>
        <begin position="1"/>
        <end position="13"/>
    </location>
</feature>
<feature type="region of interest" description="Disordered" evidence="1">
    <location>
        <begin position="1"/>
        <end position="34"/>
    </location>
</feature>
<dbReference type="STRING" id="78915.A0A4P9XG33"/>
<evidence type="ECO:0000259" key="3">
    <source>
        <dbReference type="Pfam" id="PF15055"/>
    </source>
</evidence>
<keyword evidence="2" id="KW-0472">Membrane</keyword>
<keyword evidence="2" id="KW-0812">Transmembrane</keyword>
<sequence length="92" mass="9449">MSSPTSTPAATAPSTPPPMPARKPPLSTPVDTEQPVQDCAACRLTGAAAFTGAGVYLLWESRRLPSNLAARRTGLGIAGLVAISAGVYRLLM</sequence>
<proteinExistence type="predicted"/>
<gene>
    <name evidence="4" type="ORF">THASP1DRAFT_33629</name>
</gene>
<evidence type="ECO:0000256" key="2">
    <source>
        <dbReference type="SAM" id="Phobius"/>
    </source>
</evidence>
<dbReference type="InterPro" id="IPR028036">
    <property type="entry name" value="DMAC1-like_dom"/>
</dbReference>
<organism evidence="4 5">
    <name type="scientific">Thamnocephalis sphaerospora</name>
    <dbReference type="NCBI Taxonomy" id="78915"/>
    <lineage>
        <taxon>Eukaryota</taxon>
        <taxon>Fungi</taxon>
        <taxon>Fungi incertae sedis</taxon>
        <taxon>Zoopagomycota</taxon>
        <taxon>Zoopagomycotina</taxon>
        <taxon>Zoopagomycetes</taxon>
        <taxon>Zoopagales</taxon>
        <taxon>Sigmoideomycetaceae</taxon>
        <taxon>Thamnocephalis</taxon>
    </lineage>
</organism>
<evidence type="ECO:0000256" key="1">
    <source>
        <dbReference type="SAM" id="MobiDB-lite"/>
    </source>
</evidence>
<dbReference type="AlphaFoldDB" id="A0A4P9XG33"/>
<feature type="compositionally biased region" description="Pro residues" evidence="1">
    <location>
        <begin position="14"/>
        <end position="27"/>
    </location>
</feature>
<dbReference type="OrthoDB" id="6604875at2759"/>
<dbReference type="Proteomes" id="UP000271241">
    <property type="component" value="Unassembled WGS sequence"/>
</dbReference>
<dbReference type="Pfam" id="PF15055">
    <property type="entry name" value="DMAC1_Dmo2"/>
    <property type="match status" value="1"/>
</dbReference>
<keyword evidence="5" id="KW-1185">Reference proteome</keyword>
<evidence type="ECO:0000313" key="5">
    <source>
        <dbReference type="Proteomes" id="UP000271241"/>
    </source>
</evidence>
<name>A0A4P9XG33_9FUNG</name>
<accession>A0A4P9XG33</accession>
<keyword evidence="2" id="KW-1133">Transmembrane helix</keyword>
<reference evidence="5" key="1">
    <citation type="journal article" date="2018" name="Nat. Microbiol.">
        <title>Leveraging single-cell genomics to expand the fungal tree of life.</title>
        <authorList>
            <person name="Ahrendt S.R."/>
            <person name="Quandt C.A."/>
            <person name="Ciobanu D."/>
            <person name="Clum A."/>
            <person name="Salamov A."/>
            <person name="Andreopoulos B."/>
            <person name="Cheng J.F."/>
            <person name="Woyke T."/>
            <person name="Pelin A."/>
            <person name="Henrissat B."/>
            <person name="Reynolds N.K."/>
            <person name="Benny G.L."/>
            <person name="Smith M.E."/>
            <person name="James T.Y."/>
            <person name="Grigoriev I.V."/>
        </authorList>
    </citation>
    <scope>NUCLEOTIDE SEQUENCE [LARGE SCALE GENOMIC DNA]</scope>
    <source>
        <strain evidence="5">RSA 1356</strain>
    </source>
</reference>